<evidence type="ECO:0000256" key="4">
    <source>
        <dbReference type="ARBA" id="ARBA00022694"/>
    </source>
</evidence>
<evidence type="ECO:0000256" key="2">
    <source>
        <dbReference type="ARBA" id="ARBA00010183"/>
    </source>
</evidence>
<comment type="function">
    <text evidence="10">Digests double-stranded RNA. Involved in the processing of primary rRNA transcript to yield the immediate precursors to the large and small rRNAs (23S and 16S). Processes some mRNAs, and tRNAs when they are encoded in the rRNA operon. Processes pre-crRNA and tracrRNA of type II CRISPR loci if present in the organism.</text>
</comment>
<keyword evidence="3 10" id="KW-0507">mRNA processing</keyword>
<dbReference type="PROSITE" id="PS00517">
    <property type="entry name" value="RNASE_3_1"/>
    <property type="match status" value="1"/>
</dbReference>
<evidence type="ECO:0000256" key="10">
    <source>
        <dbReference type="HAMAP-Rule" id="MF_00104"/>
    </source>
</evidence>
<feature type="active site" evidence="10">
    <location>
        <position position="135"/>
    </location>
</feature>
<comment type="catalytic activity">
    <reaction evidence="1 10">
        <text>Endonucleolytic cleavage to 5'-phosphomonoester.</text>
        <dbReference type="EC" id="3.1.26.3"/>
    </reaction>
</comment>
<feature type="domain" description="DRBM" evidence="12">
    <location>
        <begin position="172"/>
        <end position="241"/>
    </location>
</feature>
<protein>
    <recommendedName>
        <fullName evidence="10">Ribonuclease 3</fullName>
        <ecNumber evidence="10">3.1.26.3</ecNumber>
    </recommendedName>
    <alternativeName>
        <fullName evidence="10">Ribonuclease III</fullName>
        <shortName evidence="10">RNase III</shortName>
    </alternativeName>
</protein>
<keyword evidence="7 10" id="KW-0255">Endonuclease</keyword>
<dbReference type="Proteomes" id="UP000274772">
    <property type="component" value="Chromosome"/>
</dbReference>
<dbReference type="SUPFAM" id="SSF69065">
    <property type="entry name" value="RNase III domain-like"/>
    <property type="match status" value="1"/>
</dbReference>
<dbReference type="Pfam" id="PF00035">
    <property type="entry name" value="dsrm"/>
    <property type="match status" value="1"/>
</dbReference>
<keyword evidence="9 10" id="KW-0694">RNA-binding</keyword>
<evidence type="ECO:0000256" key="7">
    <source>
        <dbReference type="ARBA" id="ARBA00022759"/>
    </source>
</evidence>
<dbReference type="InterPro" id="IPR011907">
    <property type="entry name" value="RNase_III"/>
</dbReference>
<feature type="compositionally biased region" description="Basic and acidic residues" evidence="11">
    <location>
        <begin position="216"/>
        <end position="231"/>
    </location>
</feature>
<evidence type="ECO:0000256" key="5">
    <source>
        <dbReference type="ARBA" id="ARBA00022722"/>
    </source>
</evidence>
<reference evidence="14 15" key="1">
    <citation type="submission" date="2018-05" db="EMBL/GenBank/DDBJ databases">
        <title>Complete genome sequencing of three human clinical isolates of Staphylococcus caprae reveals virulence factors similar to those of S. epidermidis and S. capitis.</title>
        <authorList>
            <person name="Watanabe S."/>
            <person name="Cui L."/>
        </authorList>
    </citation>
    <scope>NUCLEOTIDE SEQUENCE [LARGE SCALE GENOMIC DNA]</scope>
    <source>
        <strain evidence="14 15">JMUB590</strain>
    </source>
</reference>
<dbReference type="Gene3D" id="3.30.160.20">
    <property type="match status" value="1"/>
</dbReference>
<comment type="similarity">
    <text evidence="2">Belongs to the ribonuclease III family.</text>
</comment>
<dbReference type="RefSeq" id="WP_002442511.1">
    <property type="nucleotide sequence ID" value="NZ_AP018585.1"/>
</dbReference>
<keyword evidence="5 10" id="KW-0540">Nuclease</keyword>
<dbReference type="CDD" id="cd00593">
    <property type="entry name" value="RIBOc"/>
    <property type="match status" value="1"/>
</dbReference>
<dbReference type="PROSITE" id="PS50142">
    <property type="entry name" value="RNASE_3_2"/>
    <property type="match status" value="1"/>
</dbReference>
<feature type="active site" evidence="10">
    <location>
        <position position="63"/>
    </location>
</feature>
<name>A0ABM7FVJ1_9STAP</name>
<keyword evidence="8 10" id="KW-0378">Hydrolase</keyword>
<feature type="binding site" evidence="10">
    <location>
        <position position="135"/>
    </location>
    <ligand>
        <name>Mg(2+)</name>
        <dbReference type="ChEBI" id="CHEBI:18420"/>
    </ligand>
</feature>
<evidence type="ECO:0000256" key="3">
    <source>
        <dbReference type="ARBA" id="ARBA00022664"/>
    </source>
</evidence>
<comment type="subcellular location">
    <subcellularLocation>
        <location evidence="10">Cytoplasm</location>
    </subcellularLocation>
</comment>
<feature type="region of interest" description="Disordered" evidence="11">
    <location>
        <begin position="216"/>
        <end position="248"/>
    </location>
</feature>
<dbReference type="InterPro" id="IPR036389">
    <property type="entry name" value="RNase_III_sf"/>
</dbReference>
<evidence type="ECO:0000256" key="8">
    <source>
        <dbReference type="ARBA" id="ARBA00022801"/>
    </source>
</evidence>
<keyword evidence="10" id="KW-0460">Magnesium</keyword>
<dbReference type="GeneID" id="58051415"/>
<dbReference type="SMART" id="SM00358">
    <property type="entry name" value="DSRM"/>
    <property type="match status" value="1"/>
</dbReference>
<dbReference type="Gene3D" id="1.10.1520.10">
    <property type="entry name" value="Ribonuclease III domain"/>
    <property type="match status" value="1"/>
</dbReference>
<dbReference type="Pfam" id="PF14622">
    <property type="entry name" value="Ribonucleas_3_3"/>
    <property type="match status" value="1"/>
</dbReference>
<dbReference type="InterPro" id="IPR014720">
    <property type="entry name" value="dsRBD_dom"/>
</dbReference>
<comment type="subunit">
    <text evidence="10">Homodimer.</text>
</comment>
<accession>A0ABM7FVJ1</accession>
<dbReference type="NCBIfam" id="TIGR02191">
    <property type="entry name" value="RNaseIII"/>
    <property type="match status" value="1"/>
</dbReference>
<evidence type="ECO:0000259" key="12">
    <source>
        <dbReference type="PROSITE" id="PS50137"/>
    </source>
</evidence>
<gene>
    <name evidence="10 14" type="primary">rnc</name>
    <name evidence="14" type="ORF">JMUB590_1661</name>
</gene>
<keyword evidence="15" id="KW-1185">Reference proteome</keyword>
<dbReference type="InterPro" id="IPR000999">
    <property type="entry name" value="RNase_III_dom"/>
</dbReference>
<keyword evidence="4 10" id="KW-0819">tRNA processing</keyword>
<keyword evidence="10" id="KW-0963">Cytoplasm</keyword>
<evidence type="ECO:0000256" key="6">
    <source>
        <dbReference type="ARBA" id="ARBA00022730"/>
    </source>
</evidence>
<sequence>MANQKKIDMVKDFQQTFTNKMNEWGFSFNNIDLYQQAFSHSSFINDFNMNRLDHNERLEFLGDAVLELTVSRYLFDKHPHLPEGNLTKMRATIVCEPSLVIFANKIDLNELILLGKGEEKTGGRTRPSLISDAFEAFVGALYLDQGLETVWAFAEKVIFPYVEDNELVGVVDFKTQFQEFVHRQNKGDVTYRLIKEEGPAHHRLFTSEVILENKAVAEGKGKTKKESEQKAAEQAYKSMKKNEKLRHH</sequence>
<feature type="binding site" evidence="10">
    <location>
        <position position="132"/>
    </location>
    <ligand>
        <name>Mg(2+)</name>
        <dbReference type="ChEBI" id="CHEBI:18420"/>
    </ligand>
</feature>
<dbReference type="SMART" id="SM00535">
    <property type="entry name" value="RIBOc"/>
    <property type="match status" value="1"/>
</dbReference>
<evidence type="ECO:0000256" key="11">
    <source>
        <dbReference type="SAM" id="MobiDB-lite"/>
    </source>
</evidence>
<dbReference type="SUPFAM" id="SSF54768">
    <property type="entry name" value="dsRNA-binding domain-like"/>
    <property type="match status" value="1"/>
</dbReference>
<dbReference type="PANTHER" id="PTHR11207:SF0">
    <property type="entry name" value="RIBONUCLEASE 3"/>
    <property type="match status" value="1"/>
</dbReference>
<evidence type="ECO:0000259" key="13">
    <source>
        <dbReference type="PROSITE" id="PS50142"/>
    </source>
</evidence>
<dbReference type="HAMAP" id="MF_00104">
    <property type="entry name" value="RNase_III"/>
    <property type="match status" value="1"/>
</dbReference>
<evidence type="ECO:0000256" key="9">
    <source>
        <dbReference type="ARBA" id="ARBA00022884"/>
    </source>
</evidence>
<dbReference type="PROSITE" id="PS50137">
    <property type="entry name" value="DS_RBD"/>
    <property type="match status" value="1"/>
</dbReference>
<feature type="binding site" evidence="10">
    <location>
        <position position="59"/>
    </location>
    <ligand>
        <name>Mg(2+)</name>
        <dbReference type="ChEBI" id="CHEBI:18420"/>
    </ligand>
</feature>
<keyword evidence="10" id="KW-0698">rRNA processing</keyword>
<keyword evidence="10" id="KW-0479">Metal-binding</keyword>
<dbReference type="EMBL" id="AP018586">
    <property type="protein sequence ID" value="BBD92719.1"/>
    <property type="molecule type" value="Genomic_DNA"/>
</dbReference>
<dbReference type="PANTHER" id="PTHR11207">
    <property type="entry name" value="RIBONUCLEASE III"/>
    <property type="match status" value="1"/>
</dbReference>
<evidence type="ECO:0000256" key="1">
    <source>
        <dbReference type="ARBA" id="ARBA00000109"/>
    </source>
</evidence>
<evidence type="ECO:0000313" key="15">
    <source>
        <dbReference type="Proteomes" id="UP000274772"/>
    </source>
</evidence>
<keyword evidence="6 10" id="KW-0699">rRNA-binding</keyword>
<dbReference type="CDD" id="cd10845">
    <property type="entry name" value="DSRM_RNAse_III_family"/>
    <property type="match status" value="1"/>
</dbReference>
<evidence type="ECO:0000313" key="14">
    <source>
        <dbReference type="EMBL" id="BBD92719.1"/>
    </source>
</evidence>
<organism evidence="14 15">
    <name type="scientific">Staphylococcus caprae</name>
    <dbReference type="NCBI Taxonomy" id="29380"/>
    <lineage>
        <taxon>Bacteria</taxon>
        <taxon>Bacillati</taxon>
        <taxon>Bacillota</taxon>
        <taxon>Bacilli</taxon>
        <taxon>Bacillales</taxon>
        <taxon>Staphylococcaceae</taxon>
        <taxon>Staphylococcus</taxon>
    </lineage>
</organism>
<dbReference type="EC" id="3.1.26.3" evidence="10"/>
<comment type="cofactor">
    <cofactor evidence="10">
        <name>Mg(2+)</name>
        <dbReference type="ChEBI" id="CHEBI:18420"/>
    </cofactor>
</comment>
<proteinExistence type="inferred from homology"/>
<feature type="domain" description="RNase III" evidence="13">
    <location>
        <begin position="17"/>
        <end position="146"/>
    </location>
</feature>